<evidence type="ECO:0000256" key="5">
    <source>
        <dbReference type="ARBA" id="ARBA00023155"/>
    </source>
</evidence>
<evidence type="ECO:0000256" key="3">
    <source>
        <dbReference type="ARBA" id="ARBA00023015"/>
    </source>
</evidence>
<protein>
    <submittedName>
        <fullName evidence="10">Uncharacterized protein</fullName>
    </submittedName>
</protein>
<keyword evidence="11" id="KW-1185">Reference proteome</keyword>
<dbReference type="SUPFAM" id="SSF46689">
    <property type="entry name" value="Homeodomain-like"/>
    <property type="match status" value="1"/>
</dbReference>
<evidence type="ECO:0000256" key="4">
    <source>
        <dbReference type="ARBA" id="ARBA00023125"/>
    </source>
</evidence>
<reference evidence="10" key="2">
    <citation type="submission" date="2022-03" db="EMBL/GenBank/DDBJ databases">
        <title>Draft title - Genomic analysis of global carrot germplasm unveils the trajectory of domestication and the origin of high carotenoid orange carrot.</title>
        <authorList>
            <person name="Iorizzo M."/>
            <person name="Ellison S."/>
            <person name="Senalik D."/>
            <person name="Macko-Podgorni A."/>
            <person name="Grzebelus D."/>
            <person name="Bostan H."/>
            <person name="Rolling W."/>
            <person name="Curaba J."/>
            <person name="Simon P."/>
        </authorList>
    </citation>
    <scope>NUCLEOTIDE SEQUENCE</scope>
    <source>
        <tissue evidence="10">Leaf</tissue>
    </source>
</reference>
<dbReference type="CDD" id="cd00086">
    <property type="entry name" value="homeodomain"/>
    <property type="match status" value="1"/>
</dbReference>
<feature type="compositionally biased region" description="Basic and acidic residues" evidence="9">
    <location>
        <begin position="461"/>
        <end position="473"/>
    </location>
</feature>
<feature type="region of interest" description="Disordered" evidence="9">
    <location>
        <begin position="126"/>
        <end position="176"/>
    </location>
</feature>
<dbReference type="InterPro" id="IPR009057">
    <property type="entry name" value="Homeodomain-like_sf"/>
</dbReference>
<dbReference type="PANTHER" id="PTHR11850">
    <property type="entry name" value="HOMEOBOX PROTEIN TRANSCRIPTION FACTORS"/>
    <property type="match status" value="1"/>
</dbReference>
<dbReference type="PROSITE" id="PS50071">
    <property type="entry name" value="HOMEOBOX_2"/>
    <property type="match status" value="1"/>
</dbReference>
<dbReference type="InterPro" id="IPR008422">
    <property type="entry name" value="KN_HD"/>
</dbReference>
<reference evidence="10" key="1">
    <citation type="journal article" date="2016" name="Nat. Genet.">
        <title>A high-quality carrot genome assembly provides new insights into carotenoid accumulation and asterid genome evolution.</title>
        <authorList>
            <person name="Iorizzo M."/>
            <person name="Ellison S."/>
            <person name="Senalik D."/>
            <person name="Zeng P."/>
            <person name="Satapoomin P."/>
            <person name="Huang J."/>
            <person name="Bowman M."/>
            <person name="Iovene M."/>
            <person name="Sanseverino W."/>
            <person name="Cavagnaro P."/>
            <person name="Yildiz M."/>
            <person name="Macko-Podgorni A."/>
            <person name="Moranska E."/>
            <person name="Grzebelus E."/>
            <person name="Grzebelus D."/>
            <person name="Ashrafi H."/>
            <person name="Zheng Z."/>
            <person name="Cheng S."/>
            <person name="Spooner D."/>
            <person name="Van Deynze A."/>
            <person name="Simon P."/>
        </authorList>
    </citation>
    <scope>NUCLEOTIDE SEQUENCE</scope>
    <source>
        <tissue evidence="10">Leaf</tissue>
    </source>
</reference>
<evidence type="ECO:0000256" key="8">
    <source>
        <dbReference type="PROSITE-ProRule" id="PRU00108"/>
    </source>
</evidence>
<dbReference type="EMBL" id="CP093346">
    <property type="protein sequence ID" value="WOG98254.1"/>
    <property type="molecule type" value="Genomic_DNA"/>
</dbReference>
<dbReference type="Proteomes" id="UP000077755">
    <property type="component" value="Chromosome 4"/>
</dbReference>
<keyword evidence="3" id="KW-0805">Transcription regulation</keyword>
<dbReference type="KEGG" id="dcr:108218632"/>
<proteinExistence type="inferred from homology"/>
<evidence type="ECO:0000313" key="11">
    <source>
        <dbReference type="Proteomes" id="UP000077755"/>
    </source>
</evidence>
<dbReference type="GO" id="GO:0003677">
    <property type="term" value="F:DNA binding"/>
    <property type="evidence" value="ECO:0007669"/>
    <property type="project" value="UniProtKB-UniRule"/>
</dbReference>
<evidence type="ECO:0000256" key="1">
    <source>
        <dbReference type="ARBA" id="ARBA00004123"/>
    </source>
</evidence>
<dbReference type="Pfam" id="PF05920">
    <property type="entry name" value="Homeobox_KN"/>
    <property type="match status" value="1"/>
</dbReference>
<dbReference type="Gene3D" id="1.10.10.60">
    <property type="entry name" value="Homeodomain-like"/>
    <property type="match status" value="1"/>
</dbReference>
<organism evidence="10 11">
    <name type="scientific">Daucus carota subsp. sativus</name>
    <name type="common">Carrot</name>
    <dbReference type="NCBI Taxonomy" id="79200"/>
    <lineage>
        <taxon>Eukaryota</taxon>
        <taxon>Viridiplantae</taxon>
        <taxon>Streptophyta</taxon>
        <taxon>Embryophyta</taxon>
        <taxon>Tracheophyta</taxon>
        <taxon>Spermatophyta</taxon>
        <taxon>Magnoliopsida</taxon>
        <taxon>eudicotyledons</taxon>
        <taxon>Gunneridae</taxon>
        <taxon>Pentapetalae</taxon>
        <taxon>asterids</taxon>
        <taxon>campanulids</taxon>
        <taxon>Apiales</taxon>
        <taxon>Apiaceae</taxon>
        <taxon>Apioideae</taxon>
        <taxon>Scandiceae</taxon>
        <taxon>Daucinae</taxon>
        <taxon>Daucus</taxon>
        <taxon>Daucus sect. Daucus</taxon>
    </lineage>
</organism>
<evidence type="ECO:0000256" key="7">
    <source>
        <dbReference type="ARBA" id="ARBA00023242"/>
    </source>
</evidence>
<dbReference type="InterPro" id="IPR050224">
    <property type="entry name" value="TALE_homeobox"/>
</dbReference>
<comment type="subcellular location">
    <subcellularLocation>
        <location evidence="1 8">Nucleus</location>
    </subcellularLocation>
</comment>
<dbReference type="GO" id="GO:0006355">
    <property type="term" value="P:regulation of DNA-templated transcription"/>
    <property type="evidence" value="ECO:0007669"/>
    <property type="project" value="InterPro"/>
</dbReference>
<dbReference type="Gramene" id="KZM99195">
    <property type="protein sequence ID" value="KZM99195"/>
    <property type="gene ID" value="DCAR_013443"/>
</dbReference>
<dbReference type="SMART" id="SM00389">
    <property type="entry name" value="HOX"/>
    <property type="match status" value="1"/>
</dbReference>
<gene>
    <name evidence="10" type="ORF">DCAR_0417595</name>
</gene>
<dbReference type="SMART" id="SM00574">
    <property type="entry name" value="POX"/>
    <property type="match status" value="1"/>
</dbReference>
<dbReference type="Pfam" id="PF07526">
    <property type="entry name" value="POX"/>
    <property type="match status" value="1"/>
</dbReference>
<feature type="compositionally biased region" description="Polar residues" evidence="9">
    <location>
        <begin position="479"/>
        <end position="525"/>
    </location>
</feature>
<keyword evidence="5 8" id="KW-0371">Homeobox</keyword>
<dbReference type="AlphaFoldDB" id="A0A165YSM0"/>
<comment type="similarity">
    <text evidence="2">Belongs to the TALE/BELL homeobox family.</text>
</comment>
<feature type="DNA-binding region" description="Homeobox" evidence="8">
    <location>
        <begin position="380"/>
        <end position="442"/>
    </location>
</feature>
<dbReference type="GO" id="GO:0005634">
    <property type="term" value="C:nucleus"/>
    <property type="evidence" value="ECO:0007669"/>
    <property type="project" value="UniProtKB-SubCell"/>
</dbReference>
<dbReference type="InterPro" id="IPR006563">
    <property type="entry name" value="POX_dom"/>
</dbReference>
<evidence type="ECO:0000256" key="9">
    <source>
        <dbReference type="SAM" id="MobiDB-lite"/>
    </source>
</evidence>
<dbReference type="FunFam" id="1.10.10.60:FF:000117">
    <property type="entry name" value="BEL1-like homeodomain protein 9"/>
    <property type="match status" value="1"/>
</dbReference>
<evidence type="ECO:0000256" key="2">
    <source>
        <dbReference type="ARBA" id="ARBA00006454"/>
    </source>
</evidence>
<feature type="compositionally biased region" description="Polar residues" evidence="9">
    <location>
        <begin position="222"/>
        <end position="237"/>
    </location>
</feature>
<dbReference type="OrthoDB" id="10056939at2759"/>
<accession>A0A165YSM0</accession>
<sequence>MGTYFHGNSEIQGDGSQTLVLMNPGYNHNLGGYSDTNHQPPPLSNFFFLNNAHSSATTNIVQAPSTDQSTQHFVGIPLSASQDDHPHRVSIAHSQQHEISSLHSFAPPMHHYSLYNQLDLTAAREATPSNQQQQQGLSLSLSSQHPGYGPFRTEDNELPSPAPAPPSAISPKSNDVQVAQASSSVVSLNGVQSVLLNSKYLKVAQELLYEVANVGKGLQNIDQFGKSSNGNTKSVTGGSAGGDGLRGELGQTSSKRSVELTTVERQEVQMKKAKLVNMLDEVEHRYRQYHTQMQLVISWFEQSTGVGSAKPYTALALQTISKQFRCLKDAIMGQIHAASKSLGEEDSQGGKMDGSRLKFIDNQLRQQKALQQLGMIQHNAWRPQRGLPERSVSVLRAWLFEHFLHPYPKDSDKHMLAKQTGLTRSQVSNWFINARVRLWKPMVEEMYMEEIKENQNNGSEGETRKNEPGEKMASKARAPSTNSPENYDTTTSQNTRALISASTASTSPNGLSIRNQSGFSLTGSSEMEEMTRGSPKKQRGTGTIHSLGNVSLRNMEFKPEANNEQMSMKFHNDQRQSRDGFTLMGSPTNYIQGFGSYSIGDIGRFGAEPFSAPYSANGVSLTLGLPHGENLSMSGTNQDFLPEQNIQIGRGLEEGEFGAVDTPTSSHSANIYDSMDIQSRKRLAAQLLPDFVA</sequence>
<keyword evidence="4 8" id="KW-0238">DNA-binding</keyword>
<keyword evidence="7 8" id="KW-0539">Nucleus</keyword>
<keyword evidence="6" id="KW-0804">Transcription</keyword>
<evidence type="ECO:0000256" key="6">
    <source>
        <dbReference type="ARBA" id="ARBA00023163"/>
    </source>
</evidence>
<feature type="compositionally biased region" description="Low complexity" evidence="9">
    <location>
        <begin position="129"/>
        <end position="144"/>
    </location>
</feature>
<feature type="region of interest" description="Disordered" evidence="9">
    <location>
        <begin position="452"/>
        <end position="526"/>
    </location>
</feature>
<evidence type="ECO:0000313" key="10">
    <source>
        <dbReference type="EMBL" id="WOG98254.1"/>
    </source>
</evidence>
<name>A0A165YSM0_DAUCS</name>
<dbReference type="InterPro" id="IPR001356">
    <property type="entry name" value="HD"/>
</dbReference>
<dbReference type="OMA" id="TTAGYDM"/>
<feature type="region of interest" description="Disordered" evidence="9">
    <location>
        <begin position="222"/>
        <end position="258"/>
    </location>
</feature>